<comment type="caution">
    <text evidence="2">The sequence shown here is derived from an EMBL/GenBank/DDBJ whole genome shotgun (WGS) entry which is preliminary data.</text>
</comment>
<dbReference type="Proteomes" id="UP001143400">
    <property type="component" value="Unassembled WGS sequence"/>
</dbReference>
<reference evidence="2" key="2">
    <citation type="submission" date="2023-01" db="EMBL/GenBank/DDBJ databases">
        <authorList>
            <person name="Sun Q."/>
            <person name="Evtushenko L."/>
        </authorList>
    </citation>
    <scope>NUCLEOTIDE SEQUENCE</scope>
    <source>
        <strain evidence="2">VKM B-1606</strain>
    </source>
</reference>
<dbReference type="EMBL" id="BSFF01000010">
    <property type="protein sequence ID" value="GLK57450.1"/>
    <property type="molecule type" value="Genomic_DNA"/>
</dbReference>
<accession>A0A9W6IYF0</accession>
<dbReference type="Pfam" id="PF00117">
    <property type="entry name" value="GATase"/>
    <property type="match status" value="1"/>
</dbReference>
<evidence type="ECO:0000313" key="3">
    <source>
        <dbReference type="Proteomes" id="UP001143400"/>
    </source>
</evidence>
<dbReference type="PROSITE" id="PS51273">
    <property type="entry name" value="GATASE_TYPE_1"/>
    <property type="match status" value="1"/>
</dbReference>
<protein>
    <recommendedName>
        <fullName evidence="1">Glutamine amidotransferase domain-containing protein</fullName>
    </recommendedName>
</protein>
<name>A0A9W6IYF0_9HYPH</name>
<dbReference type="PANTHER" id="PTHR42695">
    <property type="entry name" value="GLUTAMINE AMIDOTRANSFERASE YLR126C-RELATED"/>
    <property type="match status" value="1"/>
</dbReference>
<dbReference type="SUPFAM" id="SSF52317">
    <property type="entry name" value="Class I glutamine amidotransferase-like"/>
    <property type="match status" value="1"/>
</dbReference>
<organism evidence="2 3">
    <name type="scientific">Methylopila capsulata</name>
    <dbReference type="NCBI Taxonomy" id="61654"/>
    <lineage>
        <taxon>Bacteria</taxon>
        <taxon>Pseudomonadati</taxon>
        <taxon>Pseudomonadota</taxon>
        <taxon>Alphaproteobacteria</taxon>
        <taxon>Hyphomicrobiales</taxon>
        <taxon>Methylopilaceae</taxon>
        <taxon>Methylopila</taxon>
    </lineage>
</organism>
<reference evidence="2" key="1">
    <citation type="journal article" date="2014" name="Int. J. Syst. Evol. Microbiol.">
        <title>Complete genome sequence of Corynebacterium casei LMG S-19264T (=DSM 44701T), isolated from a smear-ripened cheese.</title>
        <authorList>
            <consortium name="US DOE Joint Genome Institute (JGI-PGF)"/>
            <person name="Walter F."/>
            <person name="Albersmeier A."/>
            <person name="Kalinowski J."/>
            <person name="Ruckert C."/>
        </authorList>
    </citation>
    <scope>NUCLEOTIDE SEQUENCE</scope>
    <source>
        <strain evidence="2">VKM B-1606</strain>
    </source>
</reference>
<dbReference type="CDD" id="cd01741">
    <property type="entry name" value="GATase1_1"/>
    <property type="match status" value="1"/>
</dbReference>
<dbReference type="Gene3D" id="3.40.50.880">
    <property type="match status" value="1"/>
</dbReference>
<proteinExistence type="predicted"/>
<dbReference type="GO" id="GO:0005829">
    <property type="term" value="C:cytosol"/>
    <property type="evidence" value="ECO:0007669"/>
    <property type="project" value="TreeGrafter"/>
</dbReference>
<sequence>MVYLSLTHTHTDAGRTMRILVFQHLDVEHPGVFRDIWDAKGHDWIPVELDAGEPIPELDGFDMLAVMGGPMDVWQEDAHPWLKPEKAAIRRWVRELRRPYFGVCLGHQLLADALGGRVTLMDAPEVGLARVDLTDAGASDPIFEGFPRTIETLQWHGCEVSVLPEGAVALAANAACAVQAMRWGDRAYGFQYHSEITPETTDDWTRIPEYRASLEQALGAEAAAGLGALVAPKLPAFRADAEQLDRNFETIVAKVGAAV</sequence>
<dbReference type="InterPro" id="IPR017926">
    <property type="entry name" value="GATASE"/>
</dbReference>
<feature type="domain" description="Glutamine amidotransferase" evidence="1">
    <location>
        <begin position="57"/>
        <end position="202"/>
    </location>
</feature>
<evidence type="ECO:0000313" key="2">
    <source>
        <dbReference type="EMBL" id="GLK57450.1"/>
    </source>
</evidence>
<evidence type="ECO:0000259" key="1">
    <source>
        <dbReference type="Pfam" id="PF00117"/>
    </source>
</evidence>
<gene>
    <name evidence="2" type="ORF">GCM10008170_34700</name>
</gene>
<dbReference type="PANTHER" id="PTHR42695:SF5">
    <property type="entry name" value="GLUTAMINE AMIDOTRANSFERASE YLR126C-RELATED"/>
    <property type="match status" value="1"/>
</dbReference>
<dbReference type="InterPro" id="IPR029062">
    <property type="entry name" value="Class_I_gatase-like"/>
</dbReference>
<dbReference type="AlphaFoldDB" id="A0A9W6IYF0"/>
<dbReference type="InterPro" id="IPR044992">
    <property type="entry name" value="ChyE-like"/>
</dbReference>